<reference evidence="1" key="1">
    <citation type="submission" date="2022-10" db="EMBL/GenBank/DDBJ databases">
        <title>Culturing micro-colonial fungi from biological soil crusts in the Mojave desert and describing Neophaeococcomyces mojavensis, and introducing the new genera and species Taxawa tesnikishii.</title>
        <authorList>
            <person name="Kurbessoian T."/>
            <person name="Stajich J.E."/>
        </authorList>
    </citation>
    <scope>NUCLEOTIDE SEQUENCE</scope>
    <source>
        <strain evidence="1">JES_112</strain>
    </source>
</reference>
<organism evidence="1 2">
    <name type="scientific">Neophaeococcomyces mojaviensis</name>
    <dbReference type="NCBI Taxonomy" id="3383035"/>
    <lineage>
        <taxon>Eukaryota</taxon>
        <taxon>Fungi</taxon>
        <taxon>Dikarya</taxon>
        <taxon>Ascomycota</taxon>
        <taxon>Pezizomycotina</taxon>
        <taxon>Eurotiomycetes</taxon>
        <taxon>Chaetothyriomycetidae</taxon>
        <taxon>Chaetothyriales</taxon>
        <taxon>Chaetothyriales incertae sedis</taxon>
        <taxon>Neophaeococcomyces</taxon>
    </lineage>
</organism>
<proteinExistence type="predicted"/>
<dbReference type="EMBL" id="JAPDRQ010000128">
    <property type="protein sequence ID" value="KAJ9654199.1"/>
    <property type="molecule type" value="Genomic_DNA"/>
</dbReference>
<evidence type="ECO:0000313" key="2">
    <source>
        <dbReference type="Proteomes" id="UP001172386"/>
    </source>
</evidence>
<comment type="caution">
    <text evidence="1">The sequence shown here is derived from an EMBL/GenBank/DDBJ whole genome shotgun (WGS) entry which is preliminary data.</text>
</comment>
<gene>
    <name evidence="1" type="ORF">H2198_006715</name>
</gene>
<dbReference type="Proteomes" id="UP001172386">
    <property type="component" value="Unassembled WGS sequence"/>
</dbReference>
<name>A0ACC3A249_9EURO</name>
<keyword evidence="2" id="KW-1185">Reference proteome</keyword>
<accession>A0ACC3A249</accession>
<evidence type="ECO:0000313" key="1">
    <source>
        <dbReference type="EMBL" id="KAJ9654199.1"/>
    </source>
</evidence>
<protein>
    <submittedName>
        <fullName evidence="1">Uncharacterized protein</fullName>
    </submittedName>
</protein>
<sequence length="216" mass="24399">MPRRKPSDNRKPLTPPPSAPVSANVSRQGTFQDPESDSLFMPERYPLRRNDTDWSQESTQQPAQSRPGSRTPQFSALQSTRTDVGRDLVDLPVASLPRSQKPPDTKHDEKKQQRRENNSRFQNRARRSGNIYGKLEVKGNARAIRGNSGDDENISQNEYGPATATEQGRVLDGNVSEQLARDFLLGGITTVSTTEPEQYQSGFYHQGFFSMRDYRK</sequence>